<sequence>MMKTVHMAVYDTFADWEVGHATAHINRAMWHREPGTWQVRTVGIGRDAVTSAGGMRVVPDAMLAELSPADSAMLILPGADTWETGALTPFADKAREFVAAGVPVAGICGATFGLAAAGLLDERAHTSNAAEYLAYSGYSGADRFVYEPAVTDGDLITATGTRPVEFARAILARLDIYEPHILDAWYRLYGDNDPAGFFALAEYEQQRSAEATAS</sequence>
<dbReference type="CDD" id="cd03140">
    <property type="entry name" value="GATase1_PfpI_3"/>
    <property type="match status" value="1"/>
</dbReference>
<protein>
    <submittedName>
        <fullName evidence="2">Uncharacterized protease ydeA</fullName>
        <ecNumber evidence="2">3.2.-.-</ecNumber>
    </submittedName>
</protein>
<keyword evidence="2" id="KW-0326">Glycosidase</keyword>
<dbReference type="Gene3D" id="3.40.50.880">
    <property type="match status" value="1"/>
</dbReference>
<keyword evidence="3" id="KW-1185">Reference proteome</keyword>
<dbReference type="Proteomes" id="UP000255467">
    <property type="component" value="Unassembled WGS sequence"/>
</dbReference>
<dbReference type="EMBL" id="UGRY01000002">
    <property type="protein sequence ID" value="SUA73966.1"/>
    <property type="molecule type" value="Genomic_DNA"/>
</dbReference>
<dbReference type="RefSeq" id="WP_039817880.1">
    <property type="nucleotide sequence ID" value="NZ_UGRY01000002.1"/>
</dbReference>
<dbReference type="GO" id="GO:0006508">
    <property type="term" value="P:proteolysis"/>
    <property type="evidence" value="ECO:0007669"/>
    <property type="project" value="UniProtKB-KW"/>
</dbReference>
<keyword evidence="2" id="KW-0378">Hydrolase</keyword>
<dbReference type="EC" id="3.2.-.-" evidence="2"/>
<dbReference type="Pfam" id="PF01965">
    <property type="entry name" value="DJ-1_PfpI"/>
    <property type="match status" value="1"/>
</dbReference>
<name>A0A378Y9P8_9NOCA</name>
<accession>A0A378Y9P8</accession>
<evidence type="ECO:0000313" key="3">
    <source>
        <dbReference type="Proteomes" id="UP000255467"/>
    </source>
</evidence>
<dbReference type="OrthoDB" id="6003696at2"/>
<gene>
    <name evidence="2" type="primary">ydeA</name>
    <name evidence="2" type="ORF">NCTC1934_01346</name>
</gene>
<dbReference type="InterPro" id="IPR029062">
    <property type="entry name" value="Class_I_gatase-like"/>
</dbReference>
<evidence type="ECO:0000259" key="1">
    <source>
        <dbReference type="Pfam" id="PF01965"/>
    </source>
</evidence>
<dbReference type="GO" id="GO:0016798">
    <property type="term" value="F:hydrolase activity, acting on glycosyl bonds"/>
    <property type="evidence" value="ECO:0007669"/>
    <property type="project" value="UniProtKB-KW"/>
</dbReference>
<dbReference type="GO" id="GO:0008233">
    <property type="term" value="F:peptidase activity"/>
    <property type="evidence" value="ECO:0007669"/>
    <property type="project" value="UniProtKB-KW"/>
</dbReference>
<feature type="domain" description="DJ-1/PfpI" evidence="1">
    <location>
        <begin position="3"/>
        <end position="172"/>
    </location>
</feature>
<keyword evidence="2" id="KW-0645">Protease</keyword>
<evidence type="ECO:0000313" key="2">
    <source>
        <dbReference type="EMBL" id="SUA73966.1"/>
    </source>
</evidence>
<proteinExistence type="predicted"/>
<organism evidence="2 3">
    <name type="scientific">Nocardia otitidiscaviarum</name>
    <dbReference type="NCBI Taxonomy" id="1823"/>
    <lineage>
        <taxon>Bacteria</taxon>
        <taxon>Bacillati</taxon>
        <taxon>Actinomycetota</taxon>
        <taxon>Actinomycetes</taxon>
        <taxon>Mycobacteriales</taxon>
        <taxon>Nocardiaceae</taxon>
        <taxon>Nocardia</taxon>
    </lineage>
</organism>
<reference evidence="2 3" key="1">
    <citation type="submission" date="2018-06" db="EMBL/GenBank/DDBJ databases">
        <authorList>
            <consortium name="Pathogen Informatics"/>
            <person name="Doyle S."/>
        </authorList>
    </citation>
    <scope>NUCLEOTIDE SEQUENCE [LARGE SCALE GENOMIC DNA]</scope>
    <source>
        <strain evidence="2 3">NCTC1934</strain>
    </source>
</reference>
<dbReference type="AlphaFoldDB" id="A0A378Y9P8"/>
<dbReference type="SUPFAM" id="SSF52317">
    <property type="entry name" value="Class I glutamine amidotransferase-like"/>
    <property type="match status" value="1"/>
</dbReference>
<dbReference type="InterPro" id="IPR002818">
    <property type="entry name" value="DJ-1/PfpI"/>
</dbReference>
<dbReference type="STRING" id="1406858.GCA_000710895_00150"/>